<dbReference type="EMBL" id="JACYCF010000001">
    <property type="protein sequence ID" value="KAF8761824.1"/>
    <property type="molecule type" value="Genomic_DNA"/>
</dbReference>
<gene>
    <name evidence="2" type="ORF">RHS01_00199</name>
</gene>
<organism evidence="2 3">
    <name type="scientific">Rhizoctonia solani</name>
    <dbReference type="NCBI Taxonomy" id="456999"/>
    <lineage>
        <taxon>Eukaryota</taxon>
        <taxon>Fungi</taxon>
        <taxon>Dikarya</taxon>
        <taxon>Basidiomycota</taxon>
        <taxon>Agaricomycotina</taxon>
        <taxon>Agaricomycetes</taxon>
        <taxon>Cantharellales</taxon>
        <taxon>Ceratobasidiaceae</taxon>
        <taxon>Rhizoctonia</taxon>
    </lineage>
</organism>
<comment type="caution">
    <text evidence="2">The sequence shown here is derived from an EMBL/GenBank/DDBJ whole genome shotgun (WGS) entry which is preliminary data.</text>
</comment>
<evidence type="ECO:0000313" key="2">
    <source>
        <dbReference type="EMBL" id="KAF8761824.1"/>
    </source>
</evidence>
<evidence type="ECO:0000256" key="1">
    <source>
        <dbReference type="SAM" id="MobiDB-lite"/>
    </source>
</evidence>
<proteinExistence type="predicted"/>
<name>A0A8H7M982_9AGAM</name>
<dbReference type="AlphaFoldDB" id="A0A8H7M982"/>
<reference evidence="2" key="1">
    <citation type="submission" date="2020-09" db="EMBL/GenBank/DDBJ databases">
        <title>Comparative genome analyses of four rice-infecting Rhizoctonia solani isolates reveal extensive enrichment of homogalacturonan modification genes.</title>
        <authorList>
            <person name="Lee D.-Y."/>
            <person name="Jeon J."/>
            <person name="Kim K.-T."/>
            <person name="Cheong K."/>
            <person name="Song H."/>
            <person name="Choi G."/>
            <person name="Ko J."/>
            <person name="Opiyo S.O."/>
            <person name="Zuo S."/>
            <person name="Madhav S."/>
            <person name="Lee Y.-H."/>
            <person name="Wang G.-L."/>
        </authorList>
    </citation>
    <scope>NUCLEOTIDE SEQUENCE</scope>
    <source>
        <strain evidence="2">AG1-IA B2</strain>
    </source>
</reference>
<feature type="region of interest" description="Disordered" evidence="1">
    <location>
        <begin position="250"/>
        <end position="286"/>
    </location>
</feature>
<feature type="compositionally biased region" description="Acidic residues" evidence="1">
    <location>
        <begin position="254"/>
        <end position="264"/>
    </location>
</feature>
<dbReference type="Proteomes" id="UP000614334">
    <property type="component" value="Unassembled WGS sequence"/>
</dbReference>
<protein>
    <submittedName>
        <fullName evidence="2">Uncharacterized protein</fullName>
    </submittedName>
</protein>
<accession>A0A8H7M982</accession>
<sequence length="436" mass="49863">MPHFDNLYYYPIFTTYRNDVPLNSHSGIVKARHIFELYHCYADKHNNHTSPYSEWHPDPLERRIHQLPDVEAYHWDNSETHWYVGINTSHALHGAYRHALQTLGDALQPENWDCSDPWRNYNFDNKLAEIGMLHIPKPASFREGVYSLAFHSFHELQQQVHHNNFYAMCLIALAYVVNAVRMNHYHNLAYAGYMRGSPGFVSAHCYWCRIHGYAVTNLSKDDESTAGELGLANSPDKLIFRTRVVHTEFKPGEQDQDQEVDELAPDSPPPALSPMEEEGRPVVSGEPSIDTRLSEMLRKHLTLNGIDQPPCVDSQPQSGWHYRDISDRLGASFLPASPIAGLSEQGLEFLLQRLQEVALQQQKGEVTKERSGTAAIEWKWSAEPDQSSKPLKGLPEWVPDALNLDSSSTWEVYWEGQREESQGDLASHLIVPWEKD</sequence>
<evidence type="ECO:0000313" key="3">
    <source>
        <dbReference type="Proteomes" id="UP000614334"/>
    </source>
</evidence>